<dbReference type="Pfam" id="PF10710">
    <property type="entry name" value="DUF2512"/>
    <property type="match status" value="1"/>
</dbReference>
<protein>
    <submittedName>
        <fullName evidence="2">Uncharacterized protein</fullName>
    </submittedName>
</protein>
<feature type="transmembrane region" description="Helical" evidence="1">
    <location>
        <begin position="58"/>
        <end position="75"/>
    </location>
</feature>
<reference evidence="2 3" key="1">
    <citation type="submission" date="2016-10" db="EMBL/GenBank/DDBJ databases">
        <authorList>
            <person name="de Groot N.N."/>
        </authorList>
    </citation>
    <scope>NUCLEOTIDE SEQUENCE [LARGE SCALE GENOMIC DNA]</scope>
    <source>
        <strain evidence="2 3">DSM 44945</strain>
    </source>
</reference>
<accession>A0A1I2PW73</accession>
<evidence type="ECO:0000313" key="3">
    <source>
        <dbReference type="Proteomes" id="UP000198661"/>
    </source>
</evidence>
<dbReference type="InterPro" id="IPR019649">
    <property type="entry name" value="DUF2512"/>
</dbReference>
<feature type="transmembrane region" description="Helical" evidence="1">
    <location>
        <begin position="7"/>
        <end position="24"/>
    </location>
</feature>
<dbReference type="RefSeq" id="WP_177199117.1">
    <property type="nucleotide sequence ID" value="NZ_FOOK01000019.1"/>
</dbReference>
<sequence length="113" mass="12320">MNGLLKFILYSAILYTVDFLSAEFHYEPRWLPALVALFLAVVGHFADRWVLPWTGDPLAVLLGGGFMVFTLWGAAHLFPGSEVTPDGALLAGVLLGITEYGLHRLMRGASSSK</sequence>
<keyword evidence="1" id="KW-1133">Transmembrane helix</keyword>
<evidence type="ECO:0000313" key="2">
    <source>
        <dbReference type="EMBL" id="SFG17856.1"/>
    </source>
</evidence>
<keyword evidence="3" id="KW-1185">Reference proteome</keyword>
<gene>
    <name evidence="2" type="ORF">SAMN04488025_11938</name>
</gene>
<name>A0A1I2PW73_9BACL</name>
<keyword evidence="1" id="KW-0812">Transmembrane</keyword>
<dbReference type="STRING" id="201973.SAMN04488025_11938"/>
<dbReference type="AlphaFoldDB" id="A0A1I2PW73"/>
<dbReference type="EMBL" id="FOOK01000019">
    <property type="protein sequence ID" value="SFG17856.1"/>
    <property type="molecule type" value="Genomic_DNA"/>
</dbReference>
<proteinExistence type="predicted"/>
<feature type="transmembrane region" description="Helical" evidence="1">
    <location>
        <begin position="30"/>
        <end position="46"/>
    </location>
</feature>
<keyword evidence="1" id="KW-0472">Membrane</keyword>
<organism evidence="2 3">
    <name type="scientific">Planifilum fulgidum</name>
    <dbReference type="NCBI Taxonomy" id="201973"/>
    <lineage>
        <taxon>Bacteria</taxon>
        <taxon>Bacillati</taxon>
        <taxon>Bacillota</taxon>
        <taxon>Bacilli</taxon>
        <taxon>Bacillales</taxon>
        <taxon>Thermoactinomycetaceae</taxon>
        <taxon>Planifilum</taxon>
    </lineage>
</organism>
<evidence type="ECO:0000256" key="1">
    <source>
        <dbReference type="SAM" id="Phobius"/>
    </source>
</evidence>
<dbReference type="Proteomes" id="UP000198661">
    <property type="component" value="Unassembled WGS sequence"/>
</dbReference>